<evidence type="ECO:0000313" key="3">
    <source>
        <dbReference type="Proteomes" id="UP001221757"/>
    </source>
</evidence>
<gene>
    <name evidence="2" type="ORF">B0H17DRAFT_1140845</name>
</gene>
<protein>
    <submittedName>
        <fullName evidence="2">Uncharacterized protein</fullName>
    </submittedName>
</protein>
<reference evidence="2" key="1">
    <citation type="submission" date="2023-03" db="EMBL/GenBank/DDBJ databases">
        <title>Massive genome expansion in bonnet fungi (Mycena s.s.) driven by repeated elements and novel gene families across ecological guilds.</title>
        <authorList>
            <consortium name="Lawrence Berkeley National Laboratory"/>
            <person name="Harder C.B."/>
            <person name="Miyauchi S."/>
            <person name="Viragh M."/>
            <person name="Kuo A."/>
            <person name="Thoen E."/>
            <person name="Andreopoulos B."/>
            <person name="Lu D."/>
            <person name="Skrede I."/>
            <person name="Drula E."/>
            <person name="Henrissat B."/>
            <person name="Morin E."/>
            <person name="Kohler A."/>
            <person name="Barry K."/>
            <person name="LaButti K."/>
            <person name="Morin E."/>
            <person name="Salamov A."/>
            <person name="Lipzen A."/>
            <person name="Mereny Z."/>
            <person name="Hegedus B."/>
            <person name="Baldrian P."/>
            <person name="Stursova M."/>
            <person name="Weitz H."/>
            <person name="Taylor A."/>
            <person name="Grigoriev I.V."/>
            <person name="Nagy L.G."/>
            <person name="Martin F."/>
            <person name="Kauserud H."/>
        </authorList>
    </citation>
    <scope>NUCLEOTIDE SEQUENCE</scope>
    <source>
        <strain evidence="2">CBHHK067</strain>
    </source>
</reference>
<feature type="compositionally biased region" description="Gly residues" evidence="1">
    <location>
        <begin position="154"/>
        <end position="163"/>
    </location>
</feature>
<keyword evidence="3" id="KW-1185">Reference proteome</keyword>
<dbReference type="AlphaFoldDB" id="A0AAD7D188"/>
<comment type="caution">
    <text evidence="2">The sequence shown here is derived from an EMBL/GenBank/DDBJ whole genome shotgun (WGS) entry which is preliminary data.</text>
</comment>
<sequence length="163" mass="17056">MVFENRESILARHSPSPVIRVAGTLAFARFVGFGGILRAVRTHKRHCGRVSGGVDSALLLLLLHVSLELDQAAIATTAEIGVVGEVEAGHGGWSDRFFGFVGGVAGMGAAYERLGGFGERYRHGCGQRSPGPSLPSLSCRPQNAAEGTEQIPGLAGGGAEYRQ</sequence>
<evidence type="ECO:0000256" key="1">
    <source>
        <dbReference type="SAM" id="MobiDB-lite"/>
    </source>
</evidence>
<dbReference type="Proteomes" id="UP001221757">
    <property type="component" value="Unassembled WGS sequence"/>
</dbReference>
<feature type="region of interest" description="Disordered" evidence="1">
    <location>
        <begin position="126"/>
        <end position="163"/>
    </location>
</feature>
<organism evidence="2 3">
    <name type="scientific">Mycena rosella</name>
    <name type="common">Pink bonnet</name>
    <name type="synonym">Agaricus rosellus</name>
    <dbReference type="NCBI Taxonomy" id="1033263"/>
    <lineage>
        <taxon>Eukaryota</taxon>
        <taxon>Fungi</taxon>
        <taxon>Dikarya</taxon>
        <taxon>Basidiomycota</taxon>
        <taxon>Agaricomycotina</taxon>
        <taxon>Agaricomycetes</taxon>
        <taxon>Agaricomycetidae</taxon>
        <taxon>Agaricales</taxon>
        <taxon>Marasmiineae</taxon>
        <taxon>Mycenaceae</taxon>
        <taxon>Mycena</taxon>
    </lineage>
</organism>
<name>A0AAD7D188_MYCRO</name>
<dbReference type="EMBL" id="JARKIE010000161">
    <property type="protein sequence ID" value="KAJ7673505.1"/>
    <property type="molecule type" value="Genomic_DNA"/>
</dbReference>
<evidence type="ECO:0000313" key="2">
    <source>
        <dbReference type="EMBL" id="KAJ7673505.1"/>
    </source>
</evidence>
<proteinExistence type="predicted"/>
<accession>A0AAD7D188</accession>